<evidence type="ECO:0000313" key="2">
    <source>
        <dbReference type="EMBL" id="CCE30460.1"/>
    </source>
</evidence>
<accession>M1W6E4</accession>
<dbReference type="HOGENOM" id="CLU_483960_0_0_1"/>
<evidence type="ECO:0000313" key="3">
    <source>
        <dbReference type="Proteomes" id="UP000016801"/>
    </source>
</evidence>
<feature type="coiled-coil region" evidence="1">
    <location>
        <begin position="27"/>
        <end position="75"/>
    </location>
</feature>
<evidence type="ECO:0008006" key="4">
    <source>
        <dbReference type="Google" id="ProtNLM"/>
    </source>
</evidence>
<keyword evidence="1" id="KW-0175">Coiled coil</keyword>
<protein>
    <recommendedName>
        <fullName evidence="4">Protein kinase domain-containing protein</fullName>
    </recommendedName>
</protein>
<name>M1W6E4_CLAP2</name>
<dbReference type="Proteomes" id="UP000016801">
    <property type="component" value="Unassembled WGS sequence"/>
</dbReference>
<sequence>MSGDDEYELRRQLRAAQERAAEDGRLRDAALERAAEYRRLRDAAQERAAEERRLRDAAQERALEARRQREAAQEHVLEVRRHALEVRHQREAAKVHTLEVLRQREAAEERIRAAEALSKFAHHLRRCHLLDSKLRVAYNGPSTDSRTQARYAADRVCPLQIVPWKDFPTEMLAVLDELSLSNNFTESFSAAIPTEAGFQSATPVRGQSDLRNRAQVVVTDAVDTMLEKVCEDPTLRETFGIVSDVKVFFGNSRVGQCCYYHIPGVGVDPVLHVLYEAPHRLTPGQLEAGLDGKNVIEMSHVMDKSHQTGDVFVSESRRLAAAVIAQLYATMIQERVRFGYIDTGEVKVFLRIGEDPSRVEYYLTIPSRDVDLERDAEPRLHLTSVAQVFAFTLLALQSPGLDKDSVDAILALETQDVACEVVLAEISEMDRQKPCHKACAPKKENEFYRRSPLSIQTEDLQIMDDHPYCTHECLRGLTFGGSLDEKCPNAKDHGTEHIDREEFLRLVGEQLEFPRINAEFLPLNASGSVGSLFKIRLSSHGYTLVAKAFDRVITSLSVLAKLF</sequence>
<dbReference type="EMBL" id="CAGA01000022">
    <property type="protein sequence ID" value="CCE30460.1"/>
    <property type="molecule type" value="Genomic_DNA"/>
</dbReference>
<organism evidence="2 3">
    <name type="scientific">Claviceps purpurea (strain 20.1)</name>
    <name type="common">Ergot fungus</name>
    <name type="synonym">Sphacelia segetum</name>
    <dbReference type="NCBI Taxonomy" id="1111077"/>
    <lineage>
        <taxon>Eukaryota</taxon>
        <taxon>Fungi</taxon>
        <taxon>Dikarya</taxon>
        <taxon>Ascomycota</taxon>
        <taxon>Pezizomycotina</taxon>
        <taxon>Sordariomycetes</taxon>
        <taxon>Hypocreomycetidae</taxon>
        <taxon>Hypocreales</taxon>
        <taxon>Clavicipitaceae</taxon>
        <taxon>Claviceps</taxon>
    </lineage>
</organism>
<gene>
    <name evidence="2" type="ORF">CPUR_04308</name>
</gene>
<dbReference type="AlphaFoldDB" id="M1W6E4"/>
<reference evidence="2 3" key="1">
    <citation type="journal article" date="2013" name="PLoS Genet.">
        <title>Plant-symbiotic fungi as chemical engineers: Multi-genome analysis of the Clavicipitaceae reveals dynamics of alkaloid loci.</title>
        <authorList>
            <person name="Schardl C.L."/>
            <person name="Young C.A."/>
            <person name="Hesse U."/>
            <person name="Amyotte S.G."/>
            <person name="Andreeva K."/>
            <person name="Calie P.J."/>
            <person name="Fleetwood D.J."/>
            <person name="Haws D.C."/>
            <person name="Moore N."/>
            <person name="Oeser B."/>
            <person name="Panaccione D.G."/>
            <person name="Schweri K.K."/>
            <person name="Voisey C.R."/>
            <person name="Farman M.L."/>
            <person name="Jaromczyk J.W."/>
            <person name="Roe B.A."/>
            <person name="O'Sullivan D.M."/>
            <person name="Scott B."/>
            <person name="Tudzynski P."/>
            <person name="An Z."/>
            <person name="Arnaoudova E.G."/>
            <person name="Bullock C.T."/>
            <person name="Charlton N.D."/>
            <person name="Chen L."/>
            <person name="Cox M."/>
            <person name="Dinkins R.D."/>
            <person name="Florea S."/>
            <person name="Glenn A.E."/>
            <person name="Gordon A."/>
            <person name="Gueldener U."/>
            <person name="Harris D.R."/>
            <person name="Hollin W."/>
            <person name="Jaromczyk J."/>
            <person name="Johnson R.D."/>
            <person name="Khan A.K."/>
            <person name="Leistner E."/>
            <person name="Leuchtmann A."/>
            <person name="Li C."/>
            <person name="Liu J."/>
            <person name="Liu J."/>
            <person name="Liu M."/>
            <person name="Mace W."/>
            <person name="Machado C."/>
            <person name="Nagabhyru P."/>
            <person name="Pan J."/>
            <person name="Schmid J."/>
            <person name="Sugawara K."/>
            <person name="Steiner U."/>
            <person name="Takach J.E."/>
            <person name="Tanaka E."/>
            <person name="Webb J.S."/>
            <person name="Wilson E.V."/>
            <person name="Wiseman J.L."/>
            <person name="Yoshida R."/>
            <person name="Zeng Z."/>
        </authorList>
    </citation>
    <scope>NUCLEOTIDE SEQUENCE [LARGE SCALE GENOMIC DNA]</scope>
    <source>
        <strain evidence="2 3">20.1</strain>
    </source>
</reference>
<dbReference type="eggNOG" id="ENOG502SHD6">
    <property type="taxonomic scope" value="Eukaryota"/>
</dbReference>
<keyword evidence="3" id="KW-1185">Reference proteome</keyword>
<dbReference type="OrthoDB" id="2156052at2759"/>
<dbReference type="VEuPathDB" id="FungiDB:CPUR_04308"/>
<proteinExistence type="predicted"/>
<evidence type="ECO:0000256" key="1">
    <source>
        <dbReference type="SAM" id="Coils"/>
    </source>
</evidence>
<dbReference type="STRING" id="1111077.M1W6E4"/>
<comment type="caution">
    <text evidence="2">The sequence shown here is derived from an EMBL/GenBank/DDBJ whole genome shotgun (WGS) entry which is preliminary data.</text>
</comment>